<dbReference type="InterPro" id="IPR005365">
    <property type="entry name" value="Npr3"/>
</dbReference>
<feature type="compositionally biased region" description="Low complexity" evidence="3">
    <location>
        <begin position="59"/>
        <end position="130"/>
    </location>
</feature>
<evidence type="ECO:0000313" key="5">
    <source>
        <dbReference type="EMBL" id="KJE88341.1"/>
    </source>
</evidence>
<dbReference type="Pfam" id="PF03666">
    <property type="entry name" value="NPR3"/>
    <property type="match status" value="2"/>
</dbReference>
<evidence type="ECO:0000256" key="2">
    <source>
        <dbReference type="RuleBase" id="RU368069"/>
    </source>
</evidence>
<dbReference type="PhylomeDB" id="A0A0D2TZG7"/>
<comment type="similarity">
    <text evidence="1 2">Belongs to the NPR3 family.</text>
</comment>
<dbReference type="OrthoDB" id="18648at2759"/>
<dbReference type="Pfam" id="PF24064">
    <property type="entry name" value="HTH_NPRL3"/>
    <property type="match status" value="1"/>
</dbReference>
<proteinExistence type="inferred from homology"/>
<dbReference type="eggNOG" id="KOG3830">
    <property type="taxonomic scope" value="Eukaryota"/>
</dbReference>
<gene>
    <name evidence="5" type="ORF">CAOG_000005</name>
</gene>
<feature type="compositionally biased region" description="Polar residues" evidence="3">
    <location>
        <begin position="844"/>
        <end position="854"/>
    </location>
</feature>
<feature type="region of interest" description="Disordered" evidence="3">
    <location>
        <begin position="25"/>
        <end position="148"/>
    </location>
</feature>
<feature type="compositionally biased region" description="Polar residues" evidence="3">
    <location>
        <begin position="27"/>
        <end position="37"/>
    </location>
</feature>
<dbReference type="AlphaFoldDB" id="A0A0D2TZG7"/>
<dbReference type="Proteomes" id="UP000008743">
    <property type="component" value="Unassembled WGS sequence"/>
</dbReference>
<dbReference type="EMBL" id="KE346360">
    <property type="protein sequence ID" value="KJE88341.1"/>
    <property type="molecule type" value="Genomic_DNA"/>
</dbReference>
<dbReference type="InParanoid" id="A0A0D2TZG7"/>
<evidence type="ECO:0000259" key="4">
    <source>
        <dbReference type="Pfam" id="PF24064"/>
    </source>
</evidence>
<dbReference type="GO" id="GO:0038202">
    <property type="term" value="P:TORC1 signaling"/>
    <property type="evidence" value="ECO:0007669"/>
    <property type="project" value="TreeGrafter"/>
</dbReference>
<feature type="region of interest" description="Disordered" evidence="3">
    <location>
        <begin position="367"/>
        <end position="416"/>
    </location>
</feature>
<protein>
    <recommendedName>
        <fullName evidence="4">GATOR1 complex protein NPRL3 C-terminal HTH domain-containing protein</fullName>
    </recommendedName>
</protein>
<reference evidence="6" key="1">
    <citation type="submission" date="2011-02" db="EMBL/GenBank/DDBJ databases">
        <title>The Genome Sequence of Capsaspora owczarzaki ATCC 30864.</title>
        <authorList>
            <person name="Russ C."/>
            <person name="Cuomo C."/>
            <person name="Burger G."/>
            <person name="Gray M.W."/>
            <person name="Holland P.W.H."/>
            <person name="King N."/>
            <person name="Lang F.B.F."/>
            <person name="Roger A.J."/>
            <person name="Ruiz-Trillo I."/>
            <person name="Young S.K."/>
            <person name="Zeng Q."/>
            <person name="Gargeya S."/>
            <person name="Alvarado L."/>
            <person name="Berlin A."/>
            <person name="Chapman S.B."/>
            <person name="Chen Z."/>
            <person name="Freedman E."/>
            <person name="Gellesch M."/>
            <person name="Goldberg J."/>
            <person name="Griggs A."/>
            <person name="Gujja S."/>
            <person name="Heilman E."/>
            <person name="Heiman D."/>
            <person name="Howarth C."/>
            <person name="Mehta T."/>
            <person name="Neiman D."/>
            <person name="Pearson M."/>
            <person name="Roberts A."/>
            <person name="Saif S."/>
            <person name="Shea T."/>
            <person name="Shenoy N."/>
            <person name="Sisk P."/>
            <person name="Stolte C."/>
            <person name="Sykes S."/>
            <person name="White J."/>
            <person name="Yandava C."/>
            <person name="Haas B."/>
            <person name="Nusbaum C."/>
            <person name="Birren B."/>
        </authorList>
    </citation>
    <scope>NUCLEOTIDE SEQUENCE</scope>
    <source>
        <strain evidence="6">ATCC 30864</strain>
    </source>
</reference>
<evidence type="ECO:0000256" key="1">
    <source>
        <dbReference type="ARBA" id="ARBA00010546"/>
    </source>
</evidence>
<feature type="compositionally biased region" description="Low complexity" evidence="3">
    <location>
        <begin position="138"/>
        <end position="148"/>
    </location>
</feature>
<accession>A0A0D2TZG7</accession>
<feature type="compositionally biased region" description="Low complexity" evidence="3">
    <location>
        <begin position="805"/>
        <end position="815"/>
    </location>
</feature>
<dbReference type="GO" id="GO:1904262">
    <property type="term" value="P:negative regulation of TORC1 signaling"/>
    <property type="evidence" value="ECO:0007669"/>
    <property type="project" value="TreeGrafter"/>
</dbReference>
<evidence type="ECO:0000313" key="6">
    <source>
        <dbReference type="Proteomes" id="UP000008743"/>
    </source>
</evidence>
<evidence type="ECO:0000256" key="3">
    <source>
        <dbReference type="SAM" id="MobiDB-lite"/>
    </source>
</evidence>
<feature type="compositionally biased region" description="Gly residues" evidence="3">
    <location>
        <begin position="40"/>
        <end position="58"/>
    </location>
</feature>
<dbReference type="GO" id="GO:0010508">
    <property type="term" value="P:positive regulation of autophagy"/>
    <property type="evidence" value="ECO:0007669"/>
    <property type="project" value="TreeGrafter"/>
</dbReference>
<keyword evidence="6" id="KW-1185">Reference proteome</keyword>
<sequence length="952" mass="100349">MLLGVLVVIKGSRGHRLVFRYPARPASGQSESAQSAHTGPGLGAGAGPGGPGGPGAGARPGSAATGNGLVGSTTATNATNATNNAPGAAGATSSPSSSSSYGSPSSVAAAGPSMGSGTGAAAFSSFSSPAPSHPGTPGPTGSAGANSTLNAPASASGFMAGSAGSAAAAAAAAAVGPASLTGASGPASSSSSSASNQTANQALRKRYAQWGSGTAPDGLAAPDASTASTDKFGSTFGFTSQLLAEMLSPKNALCDQPFELKINDLLFVGHPILLPKYEDFISAEELGEEDEDFKSHQRPSPVMQLFHLVFVFQAGLCTSIFRDYQTLVSHLTAAFRHEELRCGFLSEQVQILIDILDSNAILPSAGAAGTPGPGAPGLDMPAASSQDWQHHAPTTAPSFPAFADATGPPQPSVPAKARPPIPKLVTAASSPALFATSANRASSAMAAASGNSSQVLTQPAAQQLPPTLNLIDAREAITNEILRRCKLAQYVQHIFNTLRPGSSAAGVSIKVNGWIEVTLPVRPMNEPDLRLTHKDYLRRHREQRQQQQHMYHQHEPHTILNTYRAYSFGGAGSSHSNGGVVPVAEIHIPNGNTSVTVCTQPVLFQPLSEEAVQQEVLNMRPYHTLLLRVDALELLASLPPDSSPSLRRLVQHASPLRTLLEMSQEVGIPLQHIFRLSAHLVHWQRASVTHTLSRSNVYSLSPCASLAVNSHLVSEFSSNFKQGPSLHMLLSRFSYPRQLGDHMASIPPEKQTETLKMVVWLLRHDLLVHLKAYLYLVTPFMPVVDDRSRGSRQRVQPAHSISESAPGGPVAFGGPAERERHVSSHSSSSSSSSSSSRAIGSESLDANTQLSGANSLGKDAPVDDNLPKDSLSDAELQSVDELFQVTRAELGHIRSVYAGYNSSDVDQFLGLAKYFRGRHHVEEIMFRENLERVALMRLLERFSKVLVTCWHE</sequence>
<feature type="compositionally biased region" description="Low complexity" evidence="3">
    <location>
        <begin position="824"/>
        <end position="836"/>
    </location>
</feature>
<dbReference type="PANTHER" id="PTHR13153">
    <property type="entry name" value="CGTHBA PROTEIN -14 GENE PROTEIN"/>
    <property type="match status" value="1"/>
</dbReference>
<feature type="region of interest" description="Disordered" evidence="3">
    <location>
        <begin position="179"/>
        <end position="201"/>
    </location>
</feature>
<feature type="domain" description="GATOR1 complex protein NPRL3 C-terminal HTH" evidence="4">
    <location>
        <begin position="893"/>
        <end position="947"/>
    </location>
</feature>
<organism evidence="5 6">
    <name type="scientific">Capsaspora owczarzaki (strain ATCC 30864)</name>
    <dbReference type="NCBI Taxonomy" id="595528"/>
    <lineage>
        <taxon>Eukaryota</taxon>
        <taxon>Filasterea</taxon>
        <taxon>Capsaspora</taxon>
    </lineage>
</organism>
<dbReference type="GO" id="GO:0034198">
    <property type="term" value="P:cellular response to amino acid starvation"/>
    <property type="evidence" value="ECO:0007669"/>
    <property type="project" value="TreeGrafter"/>
</dbReference>
<dbReference type="FunCoup" id="A0A0D2TZG7">
    <property type="interactions" value="88"/>
</dbReference>
<feature type="region of interest" description="Disordered" evidence="3">
    <location>
        <begin position="787"/>
        <end position="870"/>
    </location>
</feature>
<feature type="compositionally biased region" description="Low complexity" evidence="3">
    <location>
        <begin position="392"/>
        <end position="406"/>
    </location>
</feature>
<dbReference type="GO" id="GO:1990130">
    <property type="term" value="C:GATOR1 complex"/>
    <property type="evidence" value="ECO:0007669"/>
    <property type="project" value="TreeGrafter"/>
</dbReference>
<name>A0A0D2TZG7_CAPO3</name>
<dbReference type="PANTHER" id="PTHR13153:SF5">
    <property type="entry name" value="GATOR COMPLEX PROTEIN NPRL3"/>
    <property type="match status" value="1"/>
</dbReference>
<dbReference type="STRING" id="595528.A0A0D2TZG7"/>
<dbReference type="InterPro" id="IPR056603">
    <property type="entry name" value="HTH_NPRL3"/>
</dbReference>